<sequence length="392" mass="43720">MVEELRACPACESQAVAEIYRLDAVPVQSCILLDSEAEARSFPRRPLQLKFCDDCGFVFNAVFDLALVDYASTTEESQHFSGTFNRFAKNLASEIASIYDLKGKQTVEIGCGKGEFLQELSQQTGTRGLGVDPGFIPDRLPGADGHDIYFQREYFDSTTITDPPDFVVCRHTLEHIPEVGRFMNDIARMIGNRSDVGIFFETPDVRRVLDEGAFWDIYYEHCSYFTLGSHARLFRRHGMDVTKLYLAYDNQYIIQYAKPTIGSRPLPEEDDLDTLRALAKTFPRKVAETRAYWTDFVQTRHAAGKRVAIWGGGSKGVSFLTTNGLGPEVAQVVDINPFKQGRFLPGTGHRVCGPESLKHAPPDTVIVMNPIYLDEIGSDLAKNGLAPELVAV</sequence>
<accession>A0A1N7Q271</accession>
<protein>
    <submittedName>
        <fullName evidence="2">Methyltransferase domain-containing protein</fullName>
    </submittedName>
</protein>
<dbReference type="InterPro" id="IPR038576">
    <property type="entry name" value="Methyltransf_Zn-bd_dom_put_sf"/>
</dbReference>
<dbReference type="OrthoDB" id="9815644at2"/>
<dbReference type="Proteomes" id="UP000186684">
    <property type="component" value="Unassembled WGS sequence"/>
</dbReference>
<dbReference type="InterPro" id="IPR013691">
    <property type="entry name" value="MeTrfase_14"/>
</dbReference>
<feature type="domain" description="C-methyltransferase" evidence="1">
    <location>
        <begin position="272"/>
        <end position="380"/>
    </location>
</feature>
<dbReference type="Gene3D" id="3.40.50.150">
    <property type="entry name" value="Vaccinia Virus protein VP39"/>
    <property type="match status" value="1"/>
</dbReference>
<reference evidence="3" key="1">
    <citation type="submission" date="2017-01" db="EMBL/GenBank/DDBJ databases">
        <authorList>
            <person name="Varghese N."/>
            <person name="Submissions S."/>
        </authorList>
    </citation>
    <scope>NUCLEOTIDE SEQUENCE [LARGE SCALE GENOMIC DNA]</scope>
    <source>
        <strain evidence="3">DSM 29430</strain>
    </source>
</reference>
<dbReference type="InterPro" id="IPR029063">
    <property type="entry name" value="SAM-dependent_MTases_sf"/>
</dbReference>
<dbReference type="RefSeq" id="WP_076451150.1">
    <property type="nucleotide sequence ID" value="NZ_FTOQ01000025.1"/>
</dbReference>
<dbReference type="GO" id="GO:0032259">
    <property type="term" value="P:methylation"/>
    <property type="evidence" value="ECO:0007669"/>
    <property type="project" value="UniProtKB-KW"/>
</dbReference>
<dbReference type="SUPFAM" id="SSF53335">
    <property type="entry name" value="S-adenosyl-L-methionine-dependent methyltransferases"/>
    <property type="match status" value="1"/>
</dbReference>
<dbReference type="Gene3D" id="6.20.50.110">
    <property type="entry name" value="Methyltransferase, zinc-binding domain"/>
    <property type="match status" value="1"/>
</dbReference>
<name>A0A1N7Q271_9RHOB</name>
<keyword evidence="2" id="KW-0808">Transferase</keyword>
<dbReference type="STRING" id="633194.SAMN05421759_12515"/>
<organism evidence="2 3">
    <name type="scientific">Roseivivax lentus</name>
    <dbReference type="NCBI Taxonomy" id="633194"/>
    <lineage>
        <taxon>Bacteria</taxon>
        <taxon>Pseudomonadati</taxon>
        <taxon>Pseudomonadota</taxon>
        <taxon>Alphaproteobacteria</taxon>
        <taxon>Rhodobacterales</taxon>
        <taxon>Roseobacteraceae</taxon>
        <taxon>Roseivivax</taxon>
    </lineage>
</organism>
<dbReference type="AlphaFoldDB" id="A0A1N7Q271"/>
<dbReference type="Gene3D" id="3.40.50.720">
    <property type="entry name" value="NAD(P)-binding Rossmann-like Domain"/>
    <property type="match status" value="1"/>
</dbReference>
<evidence type="ECO:0000259" key="1">
    <source>
        <dbReference type="Pfam" id="PF08484"/>
    </source>
</evidence>
<gene>
    <name evidence="2" type="ORF">SAMN05421759_12515</name>
</gene>
<keyword evidence="2" id="KW-0489">Methyltransferase</keyword>
<dbReference type="Pfam" id="PF13489">
    <property type="entry name" value="Methyltransf_23"/>
    <property type="match status" value="1"/>
</dbReference>
<evidence type="ECO:0000313" key="2">
    <source>
        <dbReference type="EMBL" id="SIT16984.1"/>
    </source>
</evidence>
<evidence type="ECO:0000313" key="3">
    <source>
        <dbReference type="Proteomes" id="UP000186684"/>
    </source>
</evidence>
<dbReference type="GO" id="GO:0008168">
    <property type="term" value="F:methyltransferase activity"/>
    <property type="evidence" value="ECO:0007669"/>
    <property type="project" value="UniProtKB-KW"/>
</dbReference>
<dbReference type="EMBL" id="FTOQ01000025">
    <property type="protein sequence ID" value="SIT16984.1"/>
    <property type="molecule type" value="Genomic_DNA"/>
</dbReference>
<proteinExistence type="predicted"/>
<keyword evidence="3" id="KW-1185">Reference proteome</keyword>
<dbReference type="Pfam" id="PF08484">
    <property type="entry name" value="Methyltransf_14"/>
    <property type="match status" value="1"/>
</dbReference>